<sequence length="134" mass="14529">MSITVKRDLSQAMRHIVHVRNHLIPADGSVEEGGADAGPSPHDLYDAALGACKALTVVWYAKRKGIPVEDIEVSIERDASEERKGVYRLSAALQFGGELSDEQRADLMAAAEKCPIQKLMTGVTTEITTTQVQP</sequence>
<keyword evidence="2" id="KW-1185">Reference proteome</keyword>
<dbReference type="PANTHER" id="PTHR39624:SF2">
    <property type="entry name" value="OSMC-LIKE PROTEIN"/>
    <property type="match status" value="1"/>
</dbReference>
<dbReference type="Pfam" id="PF02566">
    <property type="entry name" value="OsmC"/>
    <property type="match status" value="1"/>
</dbReference>
<dbReference type="InterPro" id="IPR015946">
    <property type="entry name" value="KH_dom-like_a/b"/>
</dbReference>
<protein>
    <submittedName>
        <fullName evidence="1">Osmotically inducible protein OsmC</fullName>
    </submittedName>
</protein>
<dbReference type="KEGG" id="mass:CR152_26110"/>
<dbReference type="SUPFAM" id="SSF82784">
    <property type="entry name" value="OsmC-like"/>
    <property type="match status" value="1"/>
</dbReference>
<dbReference type="InterPro" id="IPR036102">
    <property type="entry name" value="OsmC/Ohrsf"/>
</dbReference>
<name>A0A2D2DRJ5_9BURK</name>
<reference evidence="1" key="1">
    <citation type="submission" date="2017-10" db="EMBL/GenBank/DDBJ databases">
        <title>Massilia psychrophilum sp. nov., a novel purple-pigmented bacterium isolated from Tianshan glacier, Xinjiang Municipality, China.</title>
        <authorList>
            <person name="Wang H."/>
        </authorList>
    </citation>
    <scope>NUCLEOTIDE SEQUENCE [LARGE SCALE GENOMIC DNA]</scope>
    <source>
        <strain evidence="1">B2</strain>
    </source>
</reference>
<evidence type="ECO:0000313" key="2">
    <source>
        <dbReference type="Proteomes" id="UP000229897"/>
    </source>
</evidence>
<dbReference type="Gene3D" id="3.30.300.20">
    <property type="match status" value="1"/>
</dbReference>
<accession>A0A2D2DRJ5</accession>
<gene>
    <name evidence="1" type="ORF">CR152_26110</name>
</gene>
<dbReference type="RefSeq" id="WP_099879906.1">
    <property type="nucleotide sequence ID" value="NZ_CP024608.1"/>
</dbReference>
<evidence type="ECO:0000313" key="1">
    <source>
        <dbReference type="EMBL" id="ATQ77589.1"/>
    </source>
</evidence>
<dbReference type="InterPro" id="IPR003718">
    <property type="entry name" value="OsmC/Ohr_fam"/>
</dbReference>
<dbReference type="Proteomes" id="UP000229897">
    <property type="component" value="Chromosome"/>
</dbReference>
<dbReference type="EMBL" id="CP024608">
    <property type="protein sequence ID" value="ATQ77589.1"/>
    <property type="molecule type" value="Genomic_DNA"/>
</dbReference>
<dbReference type="PANTHER" id="PTHR39624">
    <property type="entry name" value="PROTEIN INVOLVED IN RIMO-MEDIATED BETA-METHYLTHIOLATION OF RIBOSOMAL PROTEIN S12 YCAO"/>
    <property type="match status" value="1"/>
</dbReference>
<proteinExistence type="predicted"/>
<dbReference type="AlphaFoldDB" id="A0A2D2DRJ5"/>
<dbReference type="OrthoDB" id="9789573at2"/>
<organism evidence="1 2">
    <name type="scientific">Massilia violaceinigra</name>
    <dbReference type="NCBI Taxonomy" id="2045208"/>
    <lineage>
        <taxon>Bacteria</taxon>
        <taxon>Pseudomonadati</taxon>
        <taxon>Pseudomonadota</taxon>
        <taxon>Betaproteobacteria</taxon>
        <taxon>Burkholderiales</taxon>
        <taxon>Oxalobacteraceae</taxon>
        <taxon>Telluria group</taxon>
        <taxon>Massilia</taxon>
    </lineage>
</organism>